<protein>
    <recommendedName>
        <fullName evidence="5">Outer membrane protein beta-barrel domain-containing protein</fullName>
    </recommendedName>
</protein>
<keyword evidence="4" id="KW-1185">Reference proteome</keyword>
<sequence length="323" mass="38461">MIKKASVSILVGAALTLSSVNGYAKTWVEFGSEYEQYSDQSQKGAPYNYEQLNSLTPYIRFFHSPDSNEWNVWGRVFKKHYPNENLYLNNQTTSMTDRAELHFTKVIRRGNWRFRPGVGFRYNGYDIDRYEKEYRLYPQVDYFLNSKNQLFANGHIYMGDSQGKRFNDTVAETYTDWGYEAEFGLIHRINNVSSIRPHFYTEYDDFDNNYRINYWQFRLVYSHKIGRSSIHPFIRYGLGRDVTDQPNETVPNHPDRHGASRDINYSRFGVYGNIGLSGKWNFIYETYYEFADFKGYNRDAPDMTVEYPDRDKYFIKFGIQRHF</sequence>
<organism evidence="3 4">
    <name type="scientific">Endozoicomonas elysicola</name>
    <dbReference type="NCBI Taxonomy" id="305900"/>
    <lineage>
        <taxon>Bacteria</taxon>
        <taxon>Pseudomonadati</taxon>
        <taxon>Pseudomonadota</taxon>
        <taxon>Gammaproteobacteria</taxon>
        <taxon>Oceanospirillales</taxon>
        <taxon>Endozoicomonadaceae</taxon>
        <taxon>Endozoicomonas</taxon>
    </lineage>
</organism>
<dbReference type="Proteomes" id="UP000027997">
    <property type="component" value="Unassembled WGS sequence"/>
</dbReference>
<name>A0A081KGR6_9GAMM</name>
<evidence type="ECO:0008006" key="5">
    <source>
        <dbReference type="Google" id="ProtNLM"/>
    </source>
</evidence>
<dbReference type="STRING" id="305900.GV64_23820"/>
<feature type="signal peptide" evidence="2">
    <location>
        <begin position="1"/>
        <end position="24"/>
    </location>
</feature>
<evidence type="ECO:0000256" key="2">
    <source>
        <dbReference type="SAM" id="SignalP"/>
    </source>
</evidence>
<evidence type="ECO:0000256" key="1">
    <source>
        <dbReference type="ARBA" id="ARBA00022729"/>
    </source>
</evidence>
<gene>
    <name evidence="3" type="ORF">GV64_23820</name>
</gene>
<accession>A0A081KGR6</accession>
<proteinExistence type="predicted"/>
<keyword evidence="1 2" id="KW-0732">Signal</keyword>
<dbReference type="RefSeq" id="WP_020581883.1">
    <property type="nucleotide sequence ID" value="NZ_JOJP01000001.1"/>
</dbReference>
<reference evidence="3 4" key="1">
    <citation type="submission" date="2014-06" db="EMBL/GenBank/DDBJ databases">
        <title>Whole Genome Sequences of Three Symbiotic Endozoicomonas Bacteria.</title>
        <authorList>
            <person name="Neave M.J."/>
            <person name="Apprill A."/>
            <person name="Voolstra C.R."/>
        </authorList>
    </citation>
    <scope>NUCLEOTIDE SEQUENCE [LARGE SCALE GENOMIC DNA]</scope>
    <source>
        <strain evidence="3 4">DSM 22380</strain>
    </source>
</reference>
<evidence type="ECO:0000313" key="4">
    <source>
        <dbReference type="Proteomes" id="UP000027997"/>
    </source>
</evidence>
<dbReference type="InterPro" id="IPR053713">
    <property type="entry name" value="Bact_OM_Channel_sf"/>
</dbReference>
<feature type="chain" id="PRO_5001758900" description="Outer membrane protein beta-barrel domain-containing protein" evidence="2">
    <location>
        <begin position="25"/>
        <end position="323"/>
    </location>
</feature>
<dbReference type="AlphaFoldDB" id="A0A081KGR6"/>
<dbReference type="Gene3D" id="2.40.160.40">
    <property type="entry name" value="monomeric porin ompg"/>
    <property type="match status" value="1"/>
</dbReference>
<comment type="caution">
    <text evidence="3">The sequence shown here is derived from an EMBL/GenBank/DDBJ whole genome shotgun (WGS) entry which is preliminary data.</text>
</comment>
<dbReference type="EMBL" id="JOJP01000001">
    <property type="protein sequence ID" value="KEI73342.1"/>
    <property type="molecule type" value="Genomic_DNA"/>
</dbReference>
<evidence type="ECO:0000313" key="3">
    <source>
        <dbReference type="EMBL" id="KEI73342.1"/>
    </source>
</evidence>